<organism evidence="3 4">
    <name type="scientific">candidate division WOR-3 bacterium</name>
    <dbReference type="NCBI Taxonomy" id="2052148"/>
    <lineage>
        <taxon>Bacteria</taxon>
        <taxon>Bacteria division WOR-3</taxon>
    </lineage>
</organism>
<evidence type="ECO:0000313" key="3">
    <source>
        <dbReference type="EMBL" id="MBD3364061.1"/>
    </source>
</evidence>
<dbReference type="EMBL" id="WJKJ01000075">
    <property type="protein sequence ID" value="MBD3364061.1"/>
    <property type="molecule type" value="Genomic_DNA"/>
</dbReference>
<dbReference type="Proteomes" id="UP000630660">
    <property type="component" value="Unassembled WGS sequence"/>
</dbReference>
<comment type="caution">
    <text evidence="3">The sequence shown here is derived from an EMBL/GenBank/DDBJ whole genome shotgun (WGS) entry which is preliminary data.</text>
</comment>
<feature type="transmembrane region" description="Helical" evidence="1">
    <location>
        <begin position="12"/>
        <end position="29"/>
    </location>
</feature>
<name>A0A9D5QCK0_UNCW3</name>
<accession>A0A9D5QCK0</accession>
<reference evidence="3" key="1">
    <citation type="submission" date="2019-11" db="EMBL/GenBank/DDBJ databases">
        <title>Microbial mats filling the niche in hypersaline microbial mats.</title>
        <authorList>
            <person name="Wong H.L."/>
            <person name="Macleod F.I."/>
            <person name="White R.A. III"/>
            <person name="Burns B.P."/>
        </authorList>
    </citation>
    <scope>NUCLEOTIDE SEQUENCE</scope>
    <source>
        <strain evidence="3">Bin_327</strain>
    </source>
</reference>
<evidence type="ECO:0000259" key="2">
    <source>
        <dbReference type="Pfam" id="PF09834"/>
    </source>
</evidence>
<protein>
    <submittedName>
        <fullName evidence="3">DUF2061 domain-containing protein</fullName>
    </submittedName>
</protein>
<keyword evidence="1" id="KW-1133">Transmembrane helix</keyword>
<gene>
    <name evidence="3" type="ORF">GF359_02480</name>
</gene>
<evidence type="ECO:0000313" key="4">
    <source>
        <dbReference type="Proteomes" id="UP000630660"/>
    </source>
</evidence>
<dbReference type="Pfam" id="PF09834">
    <property type="entry name" value="DUF2061"/>
    <property type="match status" value="1"/>
</dbReference>
<keyword evidence="1" id="KW-0472">Membrane</keyword>
<evidence type="ECO:0000256" key="1">
    <source>
        <dbReference type="SAM" id="Phobius"/>
    </source>
</evidence>
<feature type="domain" description="DUF2061" evidence="2">
    <location>
        <begin position="8"/>
        <end position="58"/>
    </location>
</feature>
<feature type="transmembrane region" description="Helical" evidence="1">
    <location>
        <begin position="35"/>
        <end position="53"/>
    </location>
</feature>
<sequence>MDKAYRSIVKAITWRVIGTLMLGTISYLITGSIKHTTLITIIFEVVQLINYFWHERVWMQIKWGKVVHPLSVLPVSKKIAPEHMEILAKKLNEWGYLDQTKPPKPRRKLKPRRSKVLIPLGARLKKETIG</sequence>
<dbReference type="InterPro" id="IPR018638">
    <property type="entry name" value="DUF2061_membrane"/>
</dbReference>
<keyword evidence="1" id="KW-0812">Transmembrane</keyword>
<dbReference type="AlphaFoldDB" id="A0A9D5QCK0"/>
<proteinExistence type="predicted"/>